<keyword evidence="2" id="KW-0560">Oxidoreductase</keyword>
<keyword evidence="6" id="KW-1185">Reference proteome</keyword>
<dbReference type="Proteomes" id="UP001380822">
    <property type="component" value="Unassembled WGS sequence"/>
</dbReference>
<dbReference type="PANTHER" id="PTHR48075:SF5">
    <property type="entry name" value="3-HYDROXYBUTYRYL-COA DEHYDROGENASE"/>
    <property type="match status" value="1"/>
</dbReference>
<dbReference type="Gene3D" id="1.10.1040.10">
    <property type="entry name" value="N-(1-d-carboxylethyl)-l-norvaline Dehydrogenase, domain 2"/>
    <property type="match status" value="1"/>
</dbReference>
<dbReference type="InterPro" id="IPR008927">
    <property type="entry name" value="6-PGluconate_DH-like_C_sf"/>
</dbReference>
<protein>
    <submittedName>
        <fullName evidence="5">3-hydroxyacyl-CoA dehydrogenase NAD-binding domain-containing protein</fullName>
    </submittedName>
</protein>
<organism evidence="5 6">
    <name type="scientific">Pannonibacter anstelovis</name>
    <dbReference type="NCBI Taxonomy" id="3121537"/>
    <lineage>
        <taxon>Bacteria</taxon>
        <taxon>Pseudomonadati</taxon>
        <taxon>Pseudomonadota</taxon>
        <taxon>Alphaproteobacteria</taxon>
        <taxon>Hyphomicrobiales</taxon>
        <taxon>Stappiaceae</taxon>
        <taxon>Pannonibacter</taxon>
    </lineage>
</organism>
<dbReference type="InterPro" id="IPR006176">
    <property type="entry name" value="3-OHacyl-CoA_DH_NAD-bd"/>
</dbReference>
<dbReference type="RefSeq" id="WP_334251238.1">
    <property type="nucleotide sequence ID" value="NZ_JBAKBE010000004.1"/>
</dbReference>
<proteinExistence type="inferred from homology"/>
<dbReference type="Pfam" id="PF00725">
    <property type="entry name" value="3HCDH"/>
    <property type="match status" value="1"/>
</dbReference>
<feature type="domain" description="3-hydroxyacyl-CoA dehydrogenase NAD binding" evidence="4">
    <location>
        <begin position="3"/>
        <end position="165"/>
    </location>
</feature>
<name>A0ABU7ZLS6_9HYPH</name>
<evidence type="ECO:0000259" key="3">
    <source>
        <dbReference type="Pfam" id="PF00725"/>
    </source>
</evidence>
<dbReference type="SUPFAM" id="SSF48179">
    <property type="entry name" value="6-phosphogluconate dehydrogenase C-terminal domain-like"/>
    <property type="match status" value="1"/>
</dbReference>
<comment type="similarity">
    <text evidence="1">Belongs to the 3-hydroxyacyl-CoA dehydrogenase family.</text>
</comment>
<evidence type="ECO:0000256" key="2">
    <source>
        <dbReference type="ARBA" id="ARBA00023002"/>
    </source>
</evidence>
<dbReference type="InterPro" id="IPR013328">
    <property type="entry name" value="6PGD_dom2"/>
</dbReference>
<dbReference type="PROSITE" id="PS00067">
    <property type="entry name" value="3HCDH"/>
    <property type="match status" value="1"/>
</dbReference>
<dbReference type="InterPro" id="IPR006108">
    <property type="entry name" value="3HC_DH_C"/>
</dbReference>
<comment type="caution">
    <text evidence="5">The sequence shown here is derived from an EMBL/GenBank/DDBJ whole genome shotgun (WGS) entry which is preliminary data.</text>
</comment>
<sequence>MKKAAVIGAGVMGTRICRHFLKAGYRVALVDRSDEALEKARDFLNSLGATVQFAIRLEALGDDWKDVEAVFEAVPERLELKHQVLRDLEDFFASETIIASNTSGLRTDDLIRGMTCPCRFLIAHFFNPADLIPAVEVVPGAQTREDVTDRMVRLLEASGKKVARLNTEVPGFIANRLQHAMLRECFHLIGSGVADAATIDLVTRYSIGVRLALIGPMLQRDLNGLDTHLNIAAYLYPELDTRQSPPDSLAAKVEAGELGRKTGQGFYAWDATLTQRMDEIERLLPQVIRLAAAAGEPEEDSTCLSG</sequence>
<dbReference type="InterPro" id="IPR022694">
    <property type="entry name" value="3-OHacyl-CoA_DH"/>
</dbReference>
<dbReference type="SUPFAM" id="SSF51735">
    <property type="entry name" value="NAD(P)-binding Rossmann-fold domains"/>
    <property type="match status" value="1"/>
</dbReference>
<evidence type="ECO:0000256" key="1">
    <source>
        <dbReference type="ARBA" id="ARBA00009463"/>
    </source>
</evidence>
<reference evidence="5 6" key="1">
    <citation type="submission" date="2024-02" db="EMBL/GenBank/DDBJ databases">
        <title>A new putative Pannonibacter species isolated from two cases of bloodstream infections in paediatric patients.</title>
        <authorList>
            <person name="Castellana S."/>
            <person name="De Laurentiis V."/>
            <person name="Grassi M."/>
            <person name="De Leonardis F."/>
            <person name="Mosca A."/>
            <person name="De Carlo C."/>
            <person name="Sparapano E."/>
            <person name="Ronga L."/>
            <person name="Santacroce L."/>
            <person name="Chironna M."/>
            <person name="De Robertis A."/>
            <person name="Bianco A."/>
            <person name="Del Sambro L."/>
            <person name="Capozzi L."/>
            <person name="Parisi A."/>
        </authorList>
    </citation>
    <scope>NUCLEOTIDE SEQUENCE [LARGE SCALE GENOMIC DNA]</scope>
    <source>
        <strain evidence="5 6">Pt2</strain>
    </source>
</reference>
<dbReference type="Pfam" id="PF02737">
    <property type="entry name" value="3HCDH_N"/>
    <property type="match status" value="1"/>
</dbReference>
<dbReference type="EMBL" id="JBAKBE010000004">
    <property type="protein sequence ID" value="MEH0096125.1"/>
    <property type="molecule type" value="Genomic_DNA"/>
</dbReference>
<accession>A0ABU7ZLS6</accession>
<dbReference type="PANTHER" id="PTHR48075">
    <property type="entry name" value="3-HYDROXYACYL-COA DEHYDROGENASE FAMILY PROTEIN"/>
    <property type="match status" value="1"/>
</dbReference>
<dbReference type="PIRSF" id="PIRSF000105">
    <property type="entry name" value="HCDH"/>
    <property type="match status" value="1"/>
</dbReference>
<gene>
    <name evidence="5" type="ORF">V6L76_07665</name>
</gene>
<evidence type="ECO:0000313" key="5">
    <source>
        <dbReference type="EMBL" id="MEH0096125.1"/>
    </source>
</evidence>
<dbReference type="InterPro" id="IPR036291">
    <property type="entry name" value="NAD(P)-bd_dom_sf"/>
</dbReference>
<evidence type="ECO:0000259" key="4">
    <source>
        <dbReference type="Pfam" id="PF02737"/>
    </source>
</evidence>
<evidence type="ECO:0000313" key="6">
    <source>
        <dbReference type="Proteomes" id="UP001380822"/>
    </source>
</evidence>
<dbReference type="Gene3D" id="3.40.50.720">
    <property type="entry name" value="NAD(P)-binding Rossmann-like Domain"/>
    <property type="match status" value="1"/>
</dbReference>
<feature type="domain" description="3-hydroxyacyl-CoA dehydrogenase C-terminal" evidence="3">
    <location>
        <begin position="171"/>
        <end position="269"/>
    </location>
</feature>
<dbReference type="InterPro" id="IPR006180">
    <property type="entry name" value="3-OHacyl-CoA_DH_CS"/>
</dbReference>